<evidence type="ECO:0000313" key="3">
    <source>
        <dbReference type="Proteomes" id="UP001234178"/>
    </source>
</evidence>
<feature type="transmembrane region" description="Helical" evidence="1">
    <location>
        <begin position="20"/>
        <end position="42"/>
    </location>
</feature>
<evidence type="ECO:0000256" key="1">
    <source>
        <dbReference type="SAM" id="Phobius"/>
    </source>
</evidence>
<gene>
    <name evidence="2" type="ORF">OUZ56_002366</name>
</gene>
<keyword evidence="1" id="KW-0472">Membrane</keyword>
<evidence type="ECO:0000313" key="2">
    <source>
        <dbReference type="EMBL" id="KAK4020382.1"/>
    </source>
</evidence>
<dbReference type="EMBL" id="JAOYFB010000036">
    <property type="protein sequence ID" value="KAK4020382.1"/>
    <property type="molecule type" value="Genomic_DNA"/>
</dbReference>
<accession>A0ABR0A5H6</accession>
<keyword evidence="3" id="KW-1185">Reference proteome</keyword>
<reference evidence="2 3" key="1">
    <citation type="journal article" date="2023" name="Nucleic Acids Res.">
        <title>The hologenome of Daphnia magna reveals possible DNA methylation and microbiome-mediated evolution of the host genome.</title>
        <authorList>
            <person name="Chaturvedi A."/>
            <person name="Li X."/>
            <person name="Dhandapani V."/>
            <person name="Marshall H."/>
            <person name="Kissane S."/>
            <person name="Cuenca-Cambronero M."/>
            <person name="Asole G."/>
            <person name="Calvet F."/>
            <person name="Ruiz-Romero M."/>
            <person name="Marangio P."/>
            <person name="Guigo R."/>
            <person name="Rago D."/>
            <person name="Mirbahai L."/>
            <person name="Eastwood N."/>
            <person name="Colbourne J.K."/>
            <person name="Zhou J."/>
            <person name="Mallon E."/>
            <person name="Orsini L."/>
        </authorList>
    </citation>
    <scope>NUCLEOTIDE SEQUENCE [LARGE SCALE GENOMIC DNA]</scope>
    <source>
        <strain evidence="2">LRV0_1</strain>
    </source>
</reference>
<organism evidence="2 3">
    <name type="scientific">Daphnia magna</name>
    <dbReference type="NCBI Taxonomy" id="35525"/>
    <lineage>
        <taxon>Eukaryota</taxon>
        <taxon>Metazoa</taxon>
        <taxon>Ecdysozoa</taxon>
        <taxon>Arthropoda</taxon>
        <taxon>Crustacea</taxon>
        <taxon>Branchiopoda</taxon>
        <taxon>Diplostraca</taxon>
        <taxon>Cladocera</taxon>
        <taxon>Anomopoda</taxon>
        <taxon>Daphniidae</taxon>
        <taxon>Daphnia</taxon>
    </lineage>
</organism>
<comment type="caution">
    <text evidence="2">The sequence shown here is derived from an EMBL/GenBank/DDBJ whole genome shotgun (WGS) entry which is preliminary data.</text>
</comment>
<sequence>MTTQQVKKEPAKFWNRRQTLYVLILCVSTAIIVAAVICVALFKEKSISRSTLREVTVEIAALSQQNLQVLYDKKFEIEIKPPVQADAANDLLTATIKTTHGQLQNIRNTLGGMRNVTFVVA</sequence>
<proteinExistence type="predicted"/>
<protein>
    <submittedName>
        <fullName evidence="2">Uncharacterized protein</fullName>
    </submittedName>
</protein>
<dbReference type="Proteomes" id="UP001234178">
    <property type="component" value="Unassembled WGS sequence"/>
</dbReference>
<keyword evidence="1" id="KW-1133">Transmembrane helix</keyword>
<keyword evidence="1" id="KW-0812">Transmembrane</keyword>
<name>A0ABR0A5H6_9CRUS</name>